<feature type="domain" description="HTH cro/C1-type" evidence="3">
    <location>
        <begin position="8"/>
        <end position="63"/>
    </location>
</feature>
<dbReference type="PANTHER" id="PTHR46558">
    <property type="entry name" value="TRACRIPTIONAL REGULATORY PROTEIN-RELATED-RELATED"/>
    <property type="match status" value="1"/>
</dbReference>
<evidence type="ECO:0000313" key="5">
    <source>
        <dbReference type="Proteomes" id="UP000198650"/>
    </source>
</evidence>
<dbReference type="InterPro" id="IPR001387">
    <property type="entry name" value="Cro/C1-type_HTH"/>
</dbReference>
<keyword evidence="1" id="KW-0238">DNA-binding</keyword>
<dbReference type="PROSITE" id="PS50943">
    <property type="entry name" value="HTH_CROC1"/>
    <property type="match status" value="1"/>
</dbReference>
<dbReference type="AlphaFoldDB" id="A0A1I0T842"/>
<evidence type="ECO:0000256" key="1">
    <source>
        <dbReference type="ARBA" id="ARBA00023125"/>
    </source>
</evidence>
<feature type="region of interest" description="Disordered" evidence="2">
    <location>
        <begin position="66"/>
        <end position="89"/>
    </location>
</feature>
<dbReference type="STRING" id="186116.SAMN05192569_101556"/>
<dbReference type="InterPro" id="IPR010982">
    <property type="entry name" value="Lambda_DNA-bd_dom_sf"/>
</dbReference>
<name>A0A1I0T842_9BACL</name>
<dbReference type="Gene3D" id="1.10.260.40">
    <property type="entry name" value="lambda repressor-like DNA-binding domains"/>
    <property type="match status" value="1"/>
</dbReference>
<reference evidence="5" key="1">
    <citation type="submission" date="2016-10" db="EMBL/GenBank/DDBJ databases">
        <authorList>
            <person name="Varghese N."/>
            <person name="Submissions S."/>
        </authorList>
    </citation>
    <scope>NUCLEOTIDE SEQUENCE [LARGE SCALE GENOMIC DNA]</scope>
    <source>
        <strain evidence="5">M1</strain>
    </source>
</reference>
<protein>
    <submittedName>
        <fullName evidence="4">Transcriptional regulator, contains XRE-family HTH domain</fullName>
    </submittedName>
</protein>
<dbReference type="GO" id="GO:0003677">
    <property type="term" value="F:DNA binding"/>
    <property type="evidence" value="ECO:0007669"/>
    <property type="project" value="UniProtKB-KW"/>
</dbReference>
<proteinExistence type="predicted"/>
<evidence type="ECO:0000256" key="2">
    <source>
        <dbReference type="SAM" id="MobiDB-lite"/>
    </source>
</evidence>
<dbReference type="RefSeq" id="WP_090949177.1">
    <property type="nucleotide sequence ID" value="NZ_FOJS01000015.1"/>
</dbReference>
<accession>A0A1I0T842</accession>
<organism evidence="4 5">
    <name type="scientific">Parageobacillus thermantarcticus</name>
    <dbReference type="NCBI Taxonomy" id="186116"/>
    <lineage>
        <taxon>Bacteria</taxon>
        <taxon>Bacillati</taxon>
        <taxon>Bacillota</taxon>
        <taxon>Bacilli</taxon>
        <taxon>Bacillales</taxon>
        <taxon>Anoxybacillaceae</taxon>
        <taxon>Parageobacillus</taxon>
    </lineage>
</organism>
<dbReference type="EMBL" id="FOJS01000015">
    <property type="protein sequence ID" value="SFA47763.1"/>
    <property type="molecule type" value="Genomic_DNA"/>
</dbReference>
<dbReference type="CDD" id="cd00093">
    <property type="entry name" value="HTH_XRE"/>
    <property type="match status" value="1"/>
</dbReference>
<gene>
    <name evidence="4" type="ORF">SAMN05192569_101556</name>
</gene>
<feature type="compositionally biased region" description="Basic and acidic residues" evidence="2">
    <location>
        <begin position="78"/>
        <end position="89"/>
    </location>
</feature>
<dbReference type="PANTHER" id="PTHR46558:SF11">
    <property type="entry name" value="HTH-TYPE TRANSCRIPTIONAL REGULATOR XRE"/>
    <property type="match status" value="1"/>
</dbReference>
<dbReference type="Pfam" id="PF01381">
    <property type="entry name" value="HTH_3"/>
    <property type="match status" value="1"/>
</dbReference>
<evidence type="ECO:0000313" key="4">
    <source>
        <dbReference type="EMBL" id="SFA47763.1"/>
    </source>
</evidence>
<keyword evidence="5" id="KW-1185">Reference proteome</keyword>
<dbReference type="SMART" id="SM00530">
    <property type="entry name" value="HTH_XRE"/>
    <property type="match status" value="1"/>
</dbReference>
<dbReference type="OrthoDB" id="5190137at2"/>
<evidence type="ECO:0000259" key="3">
    <source>
        <dbReference type="PROSITE" id="PS50943"/>
    </source>
</evidence>
<sequence length="151" mass="17396">MFYPGMRIKELRIKRGLSQENLAKKLGMNRVNISHYERGVITKIPSDVLAKLADIFGVSTDYLLGKTDDPSPSNNSDWDSKLPELTEKDEKDIAKDLQRIMDSLESQEGLMYDGEPMDEETKELIKISLENSMRLAKRIAKKKFTPKKYRK</sequence>
<dbReference type="SUPFAM" id="SSF47413">
    <property type="entry name" value="lambda repressor-like DNA-binding domains"/>
    <property type="match status" value="1"/>
</dbReference>
<dbReference type="Proteomes" id="UP000198650">
    <property type="component" value="Unassembled WGS sequence"/>
</dbReference>